<dbReference type="PANTHER" id="PTHR43401">
    <property type="entry name" value="L-THREONINE 3-DEHYDROGENASE"/>
    <property type="match status" value="1"/>
</dbReference>
<feature type="domain" description="Alcohol dehydrogenase-like N-terminal" evidence="4">
    <location>
        <begin position="28"/>
        <end position="136"/>
    </location>
</feature>
<accession>A0A6B8W375</accession>
<dbReference type="GO" id="GO:0008743">
    <property type="term" value="F:L-threonine 3-dehydrogenase activity"/>
    <property type="evidence" value="ECO:0007669"/>
    <property type="project" value="UniProtKB-EC"/>
</dbReference>
<dbReference type="Gene3D" id="3.40.50.720">
    <property type="entry name" value="NAD(P)-binding Rossmann-like Domain"/>
    <property type="match status" value="1"/>
</dbReference>
<dbReference type="EC" id="1.1.1.103" evidence="5"/>
<dbReference type="EMBL" id="CP046455">
    <property type="protein sequence ID" value="QGU07954.1"/>
    <property type="molecule type" value="Genomic_DNA"/>
</dbReference>
<dbReference type="SUPFAM" id="SSF50129">
    <property type="entry name" value="GroES-like"/>
    <property type="match status" value="1"/>
</dbReference>
<organism evidence="5 6">
    <name type="scientific">Corynebacterium occultum</name>
    <dbReference type="NCBI Taxonomy" id="2675219"/>
    <lineage>
        <taxon>Bacteria</taxon>
        <taxon>Bacillati</taxon>
        <taxon>Actinomycetota</taxon>
        <taxon>Actinomycetes</taxon>
        <taxon>Mycobacteriales</taxon>
        <taxon>Corynebacteriaceae</taxon>
        <taxon>Corynebacterium</taxon>
    </lineage>
</organism>
<dbReference type="InterPro" id="IPR011032">
    <property type="entry name" value="GroES-like_sf"/>
</dbReference>
<evidence type="ECO:0000256" key="1">
    <source>
        <dbReference type="ARBA" id="ARBA00001947"/>
    </source>
</evidence>
<dbReference type="NCBIfam" id="TIGR03366">
    <property type="entry name" value="HpnZ_proposed"/>
    <property type="match status" value="1"/>
</dbReference>
<dbReference type="Pfam" id="PF00107">
    <property type="entry name" value="ADH_zinc_N"/>
    <property type="match status" value="1"/>
</dbReference>
<proteinExistence type="predicted"/>
<dbReference type="KEGG" id="cok:COCCU_10175"/>
<evidence type="ECO:0000259" key="3">
    <source>
        <dbReference type="Pfam" id="PF00107"/>
    </source>
</evidence>
<dbReference type="AlphaFoldDB" id="A0A6B8W375"/>
<dbReference type="SUPFAM" id="SSF51735">
    <property type="entry name" value="NAD(P)-binding Rossmann-fold domains"/>
    <property type="match status" value="1"/>
</dbReference>
<dbReference type="PANTHER" id="PTHR43401:SF2">
    <property type="entry name" value="L-THREONINE 3-DEHYDROGENASE"/>
    <property type="match status" value="1"/>
</dbReference>
<protein>
    <submittedName>
        <fullName evidence="5">L-threonine 3-dehydrogenase</fullName>
        <ecNumber evidence="5">1.1.1.103</ecNumber>
    </submittedName>
</protein>
<dbReference type="InterPro" id="IPR013154">
    <property type="entry name" value="ADH-like_N"/>
</dbReference>
<dbReference type="InterPro" id="IPR013149">
    <property type="entry name" value="ADH-like_C"/>
</dbReference>
<evidence type="ECO:0000313" key="6">
    <source>
        <dbReference type="Proteomes" id="UP000424462"/>
    </source>
</evidence>
<keyword evidence="2 5" id="KW-0560">Oxidoreductase</keyword>
<dbReference type="Gene3D" id="3.90.180.10">
    <property type="entry name" value="Medium-chain alcohol dehydrogenases, catalytic domain"/>
    <property type="match status" value="1"/>
</dbReference>
<keyword evidence="6" id="KW-1185">Reference proteome</keyword>
<comment type="cofactor">
    <cofactor evidence="1">
        <name>Zn(2+)</name>
        <dbReference type="ChEBI" id="CHEBI:29105"/>
    </cofactor>
</comment>
<evidence type="ECO:0000259" key="4">
    <source>
        <dbReference type="Pfam" id="PF08240"/>
    </source>
</evidence>
<dbReference type="InterPro" id="IPR036291">
    <property type="entry name" value="NAD(P)-bd_dom_sf"/>
</dbReference>
<evidence type="ECO:0000313" key="5">
    <source>
        <dbReference type="EMBL" id="QGU07954.1"/>
    </source>
</evidence>
<dbReference type="RefSeq" id="WP_156231386.1">
    <property type="nucleotide sequence ID" value="NZ_CP046455.1"/>
</dbReference>
<evidence type="ECO:0000256" key="2">
    <source>
        <dbReference type="ARBA" id="ARBA00023002"/>
    </source>
</evidence>
<dbReference type="CDD" id="cd08231">
    <property type="entry name" value="MDR_TM0436_like"/>
    <property type="match status" value="1"/>
</dbReference>
<dbReference type="InterPro" id="IPR050129">
    <property type="entry name" value="Zn_alcohol_dh"/>
</dbReference>
<dbReference type="Pfam" id="PF08240">
    <property type="entry name" value="ADH_N"/>
    <property type="match status" value="1"/>
</dbReference>
<name>A0A6B8W375_9CORY</name>
<gene>
    <name evidence="5" type="primary">tdh</name>
    <name evidence="5" type="ORF">COCCU_10175</name>
</gene>
<sequence length="327" mass="34163">MSRIKAQVWTGGNTFETVEVATPELMAGQRLVEMHMAAVCGSDRHTVTGRRGGACPSILGHEGVGKIVAGPGAGERVVFSVTSICGTCDHCRRGLSAKCTQVTKVGHESYEGQWPLSGTYASHILLPAGVTVVPVPTQVPDEVAAIAGCSVATVMATLDAAGDIAGRKILVNGLGMLGLSAVAAALKRGAAEVHAFDPAPERAALAEQLGAHIWNGDTEMDIALEYSGVTAGVRSCVESLGIGGTAVLAGSVAPGGDIDINPEWLVRGWRSVTGVHNYEPRHLQQAVDFLTEAELPWDEILSGPISLDQLAEEFTHPHEGLRTLVRI</sequence>
<dbReference type="Proteomes" id="UP000424462">
    <property type="component" value="Chromosome"/>
</dbReference>
<feature type="domain" description="Alcohol dehydrogenase-like C-terminal" evidence="3">
    <location>
        <begin position="177"/>
        <end position="291"/>
    </location>
</feature>
<reference evidence="5 6" key="1">
    <citation type="submission" date="2019-11" db="EMBL/GenBank/DDBJ databases">
        <title>Complete genome sequence of Corynebacterium kalinowskii 1959, a novel Corynebacterium species isolated from soil of a small paddock in Vilsendorf, Germany.</title>
        <authorList>
            <person name="Schaffert L."/>
            <person name="Ruwe M."/>
            <person name="Milse J."/>
            <person name="Hanuschka K."/>
            <person name="Ortseifen V."/>
            <person name="Droste J."/>
            <person name="Brandt D."/>
            <person name="Schlueter L."/>
            <person name="Kutter Y."/>
            <person name="Vinke S."/>
            <person name="Viehoefer P."/>
            <person name="Jacob L."/>
            <person name="Luebke N.-C."/>
            <person name="Schulte-Berndt E."/>
            <person name="Hain C."/>
            <person name="Linder M."/>
            <person name="Schmidt P."/>
            <person name="Wollenschlaeger L."/>
            <person name="Luttermann T."/>
            <person name="Thieme E."/>
            <person name="Hassa J."/>
            <person name="Haak M."/>
            <person name="Wittchen M."/>
            <person name="Mentz A."/>
            <person name="Persicke M."/>
            <person name="Busche T."/>
            <person name="Ruckert C."/>
        </authorList>
    </citation>
    <scope>NUCLEOTIDE SEQUENCE [LARGE SCALE GENOMIC DNA]</scope>
    <source>
        <strain evidence="5 6">2039</strain>
    </source>
</reference>
<dbReference type="InterPro" id="IPR017743">
    <property type="entry name" value="ADH_phosphonate_catab-assoc"/>
</dbReference>